<dbReference type="InParanoid" id="A2FVE4"/>
<reference evidence="4" key="2">
    <citation type="journal article" date="2007" name="Science">
        <title>Draft genome sequence of the sexually transmitted pathogen Trichomonas vaginalis.</title>
        <authorList>
            <person name="Carlton J.M."/>
            <person name="Hirt R.P."/>
            <person name="Silva J.C."/>
            <person name="Delcher A.L."/>
            <person name="Schatz M."/>
            <person name="Zhao Q."/>
            <person name="Wortman J.R."/>
            <person name="Bidwell S.L."/>
            <person name="Alsmark U.C.M."/>
            <person name="Besteiro S."/>
            <person name="Sicheritz-Ponten T."/>
            <person name="Noel C.J."/>
            <person name="Dacks J.B."/>
            <person name="Foster P.G."/>
            <person name="Simillion C."/>
            <person name="Van de Peer Y."/>
            <person name="Miranda-Saavedra D."/>
            <person name="Barton G.J."/>
            <person name="Westrop G.D."/>
            <person name="Mueller S."/>
            <person name="Dessi D."/>
            <person name="Fiori P.L."/>
            <person name="Ren Q."/>
            <person name="Paulsen I."/>
            <person name="Zhang H."/>
            <person name="Bastida-Corcuera F.D."/>
            <person name="Simoes-Barbosa A."/>
            <person name="Brown M.T."/>
            <person name="Hayes R.D."/>
            <person name="Mukherjee M."/>
            <person name="Okumura C.Y."/>
            <person name="Schneider R."/>
            <person name="Smith A.J."/>
            <person name="Vanacova S."/>
            <person name="Villalvazo M."/>
            <person name="Haas B.J."/>
            <person name="Pertea M."/>
            <person name="Feldblyum T.V."/>
            <person name="Utterback T.R."/>
            <person name="Shu C.L."/>
            <person name="Osoegawa K."/>
            <person name="de Jong P.J."/>
            <person name="Hrdy I."/>
            <person name="Horvathova L."/>
            <person name="Zubacova Z."/>
            <person name="Dolezal P."/>
            <person name="Malik S.B."/>
            <person name="Logsdon J.M. Jr."/>
            <person name="Henze K."/>
            <person name="Gupta A."/>
            <person name="Wang C.C."/>
            <person name="Dunne R.L."/>
            <person name="Upcroft J.A."/>
            <person name="Upcroft P."/>
            <person name="White O."/>
            <person name="Salzberg S.L."/>
            <person name="Tang P."/>
            <person name="Chiu C.-H."/>
            <person name="Lee Y.-S."/>
            <person name="Embley T.M."/>
            <person name="Coombs G.H."/>
            <person name="Mottram J.C."/>
            <person name="Tachezy J."/>
            <person name="Fraser-Liggett C.M."/>
            <person name="Johnson P.J."/>
        </authorList>
    </citation>
    <scope>NUCLEOTIDE SEQUENCE [LARGE SCALE GENOMIC DNA]</scope>
    <source>
        <strain evidence="4">G3</strain>
    </source>
</reference>
<evidence type="ECO:0000256" key="2">
    <source>
        <dbReference type="ARBA" id="ARBA00022737"/>
    </source>
</evidence>
<dbReference type="Pfam" id="PF14580">
    <property type="entry name" value="LRR_9"/>
    <property type="match status" value="1"/>
</dbReference>
<protein>
    <submittedName>
        <fullName evidence="4">Leucine Rich Repeat family protein</fullName>
    </submittedName>
</protein>
<dbReference type="VEuPathDB" id="TrichDB:TVAGG3_0533790"/>
<dbReference type="RefSeq" id="XP_001304048.1">
    <property type="nucleotide sequence ID" value="XM_001304047.1"/>
</dbReference>
<dbReference type="SMR" id="A2FVE4"/>
<evidence type="ECO:0000256" key="3">
    <source>
        <dbReference type="SAM" id="MobiDB-lite"/>
    </source>
</evidence>
<dbReference type="Proteomes" id="UP000001542">
    <property type="component" value="Unassembled WGS sequence"/>
</dbReference>
<dbReference type="PANTHER" id="PTHR18849:SF0">
    <property type="entry name" value="CILIA- AND FLAGELLA-ASSOCIATED PROTEIN 410-RELATED"/>
    <property type="match status" value="1"/>
</dbReference>
<evidence type="ECO:0000313" key="4">
    <source>
        <dbReference type="EMBL" id="EAX91118.1"/>
    </source>
</evidence>
<evidence type="ECO:0000256" key="1">
    <source>
        <dbReference type="ARBA" id="ARBA00022614"/>
    </source>
</evidence>
<dbReference type="InterPro" id="IPR001611">
    <property type="entry name" value="Leu-rich_rpt"/>
</dbReference>
<gene>
    <name evidence="4" type="ORF">TVAG_030170</name>
</gene>
<proteinExistence type="predicted"/>
<dbReference type="STRING" id="5722.A2FVE4"/>
<dbReference type="eggNOG" id="KOG2123">
    <property type="taxonomic scope" value="Eukaryota"/>
</dbReference>
<name>A2FVE4_TRIV3</name>
<dbReference type="InterPro" id="IPR032675">
    <property type="entry name" value="LRR_dom_sf"/>
</dbReference>
<dbReference type="KEGG" id="tva:4748811"/>
<evidence type="ECO:0000313" key="5">
    <source>
        <dbReference type="Proteomes" id="UP000001542"/>
    </source>
</evidence>
<dbReference type="PROSITE" id="PS51450">
    <property type="entry name" value="LRR"/>
    <property type="match status" value="2"/>
</dbReference>
<dbReference type="AlphaFoldDB" id="A2FVE4"/>
<dbReference type="SUPFAM" id="SSF52075">
    <property type="entry name" value="Outer arm dynein light chain 1"/>
    <property type="match status" value="1"/>
</dbReference>
<dbReference type="OMA" id="EFREIEY"/>
<dbReference type="Gene3D" id="3.80.10.10">
    <property type="entry name" value="Ribonuclease Inhibitor"/>
    <property type="match status" value="1"/>
</dbReference>
<keyword evidence="5" id="KW-1185">Reference proteome</keyword>
<feature type="region of interest" description="Disordered" evidence="3">
    <location>
        <begin position="130"/>
        <end position="160"/>
    </location>
</feature>
<dbReference type="PANTHER" id="PTHR18849">
    <property type="entry name" value="LEUCINE RICH REPEAT PROTEIN"/>
    <property type="match status" value="1"/>
</dbReference>
<keyword evidence="1" id="KW-0433">Leucine-rich repeat</keyword>
<organism evidence="4 5">
    <name type="scientific">Trichomonas vaginalis (strain ATCC PRA-98 / G3)</name>
    <dbReference type="NCBI Taxonomy" id="412133"/>
    <lineage>
        <taxon>Eukaryota</taxon>
        <taxon>Metamonada</taxon>
        <taxon>Parabasalia</taxon>
        <taxon>Trichomonadida</taxon>
        <taxon>Trichomonadidae</taxon>
        <taxon>Trichomonas</taxon>
    </lineage>
</organism>
<dbReference type="EMBL" id="DS114057">
    <property type="protein sequence ID" value="EAX91118.1"/>
    <property type="molecule type" value="Genomic_DNA"/>
</dbReference>
<sequence length="193" mass="21861">MSQTLTSEIVLKKTKNDSLNSVKNLNLWGYSLKDISEIKNLPNLETCALSVNEIDSLEPFSHCKHLQELFLRKNKIAEFQQLKYLMELPNLKVLWLSDNPITNLDDYRLFTIALLPNLTKLDQVDITEEERQAARQKFPDPVSKLSSPEPEPAAQETPEQEAALNAIRALLPHMGPTELTALRAAVITARTKK</sequence>
<reference evidence="4" key="1">
    <citation type="submission" date="2006-10" db="EMBL/GenBank/DDBJ databases">
        <authorList>
            <person name="Amadeo P."/>
            <person name="Zhao Q."/>
            <person name="Wortman J."/>
            <person name="Fraser-Liggett C."/>
            <person name="Carlton J."/>
        </authorList>
    </citation>
    <scope>NUCLEOTIDE SEQUENCE</scope>
    <source>
        <strain evidence="4">G3</strain>
    </source>
</reference>
<keyword evidence="2" id="KW-0677">Repeat</keyword>
<accession>A2FVE4</accession>
<dbReference type="OrthoDB" id="1517790at2759"/>
<dbReference type="VEuPathDB" id="TrichDB:TVAG_030170"/>